<sequence length="318" mass="32935">MRERLRRWALAGLVACLGVTAASAAEAATPAAWTPPAGLAQVALWPNGAPDAAQAAAPSESVTAVSAPGGHGYLAVANVSVPTLTIVPPKGVATDAAIVVFPGGGFSILAIDIEGTEICDWVTSRGITCVLVKYRVPGGNHYWNKDCNCHITPPVPFALQDAQRAIRLVRSRAGGLGVNPAKIGVIGFSAGGYLVAQTSNQLAPRYRAVDAVDQVSSRPDFAIALYPGHLCRAGGTLDPGLTVTAEAPPTFLLQAWDDPVDKICNSTVYARALDEAGVPAEVHLFASGGHAFGVRPSAQPVSAWPALVEQWLKGLKVL</sequence>
<dbReference type="GO" id="GO:0016787">
    <property type="term" value="F:hydrolase activity"/>
    <property type="evidence" value="ECO:0007669"/>
    <property type="project" value="UniProtKB-KW"/>
</dbReference>
<dbReference type="InterPro" id="IPR029058">
    <property type="entry name" value="AB_hydrolase_fold"/>
</dbReference>
<reference evidence="4 5" key="1">
    <citation type="submission" date="2024-09" db="EMBL/GenBank/DDBJ databases">
        <authorList>
            <consortium name="All-Russian atlas of soil microorganisms"/>
            <consortium name="as a basis for the search for new antimicrobial producers and enzymes with unique properties"/>
            <person name="Sokolova E.A."/>
            <person name="Voronina E.N."/>
        </authorList>
    </citation>
    <scope>NUCLEOTIDE SEQUENCE [LARGE SCALE GENOMIC DNA]</scope>
    <source>
        <strain evidence="4 5">AF-22b-331.1</strain>
    </source>
</reference>
<evidence type="ECO:0000256" key="1">
    <source>
        <dbReference type="ARBA" id="ARBA00022801"/>
    </source>
</evidence>
<dbReference type="Gene3D" id="3.40.50.1820">
    <property type="entry name" value="alpha/beta hydrolase"/>
    <property type="match status" value="1"/>
</dbReference>
<feature type="signal peptide" evidence="2">
    <location>
        <begin position="1"/>
        <end position="24"/>
    </location>
</feature>
<dbReference type="EMBL" id="JBHGCJ010000003">
    <property type="protein sequence ID" value="MFG6108803.1"/>
    <property type="molecule type" value="Genomic_DNA"/>
</dbReference>
<feature type="chain" id="PRO_5046794977" evidence="2">
    <location>
        <begin position="25"/>
        <end position="318"/>
    </location>
</feature>
<evidence type="ECO:0000259" key="3">
    <source>
        <dbReference type="Pfam" id="PF07859"/>
    </source>
</evidence>
<dbReference type="PANTHER" id="PTHR48081:SF6">
    <property type="entry name" value="PEPTIDASE S9 PROLYL OLIGOPEPTIDASE CATALYTIC DOMAIN-CONTAINING PROTEIN"/>
    <property type="match status" value="1"/>
</dbReference>
<evidence type="ECO:0000256" key="2">
    <source>
        <dbReference type="SAM" id="SignalP"/>
    </source>
</evidence>
<dbReference type="InterPro" id="IPR013094">
    <property type="entry name" value="AB_hydrolase_3"/>
</dbReference>
<keyword evidence="5" id="KW-1185">Reference proteome</keyword>
<proteinExistence type="predicted"/>
<keyword evidence="1 4" id="KW-0378">Hydrolase</keyword>
<keyword evidence="2" id="KW-0732">Signal</keyword>
<organism evidence="4 5">
    <name type="scientific">Stenotrophomonas nematodicola</name>
    <dbReference type="NCBI Taxonomy" id="2656746"/>
    <lineage>
        <taxon>Bacteria</taxon>
        <taxon>Pseudomonadati</taxon>
        <taxon>Pseudomonadota</taxon>
        <taxon>Gammaproteobacteria</taxon>
        <taxon>Lysobacterales</taxon>
        <taxon>Lysobacteraceae</taxon>
        <taxon>Stenotrophomonas</taxon>
    </lineage>
</organism>
<name>A0ABW7CY53_9GAMM</name>
<accession>A0ABW7CY53</accession>
<evidence type="ECO:0000313" key="5">
    <source>
        <dbReference type="Proteomes" id="UP001605261"/>
    </source>
</evidence>
<dbReference type="RefSeq" id="WP_394162196.1">
    <property type="nucleotide sequence ID" value="NZ_JBHGCJ010000003.1"/>
</dbReference>
<dbReference type="PANTHER" id="PTHR48081">
    <property type="entry name" value="AB HYDROLASE SUPERFAMILY PROTEIN C4A8.06C"/>
    <property type="match status" value="1"/>
</dbReference>
<dbReference type="InterPro" id="IPR050300">
    <property type="entry name" value="GDXG_lipolytic_enzyme"/>
</dbReference>
<dbReference type="Proteomes" id="UP001605261">
    <property type="component" value="Unassembled WGS sequence"/>
</dbReference>
<evidence type="ECO:0000313" key="4">
    <source>
        <dbReference type="EMBL" id="MFG6108803.1"/>
    </source>
</evidence>
<gene>
    <name evidence="4" type="ORF">ACEU0G_002796</name>
</gene>
<dbReference type="SUPFAM" id="SSF53474">
    <property type="entry name" value="alpha/beta-Hydrolases"/>
    <property type="match status" value="1"/>
</dbReference>
<dbReference type="Pfam" id="PF07859">
    <property type="entry name" value="Abhydrolase_3"/>
    <property type="match status" value="1"/>
</dbReference>
<feature type="domain" description="Alpha/beta hydrolase fold-3" evidence="3">
    <location>
        <begin position="99"/>
        <end position="229"/>
    </location>
</feature>
<comment type="caution">
    <text evidence="4">The sequence shown here is derived from an EMBL/GenBank/DDBJ whole genome shotgun (WGS) entry which is preliminary data.</text>
</comment>
<protein>
    <submittedName>
        <fullName evidence="4">Alpha/beta hydrolase</fullName>
    </submittedName>
</protein>